<dbReference type="AlphaFoldDB" id="A0A7J8IT84"/>
<organism evidence="3 4">
    <name type="scientific">Rousettus aegyptiacus</name>
    <name type="common">Egyptian fruit bat</name>
    <name type="synonym">Pteropus aegyptiacus</name>
    <dbReference type="NCBI Taxonomy" id="9407"/>
    <lineage>
        <taxon>Eukaryota</taxon>
        <taxon>Metazoa</taxon>
        <taxon>Chordata</taxon>
        <taxon>Craniata</taxon>
        <taxon>Vertebrata</taxon>
        <taxon>Euteleostomi</taxon>
        <taxon>Mammalia</taxon>
        <taxon>Eutheria</taxon>
        <taxon>Laurasiatheria</taxon>
        <taxon>Chiroptera</taxon>
        <taxon>Yinpterochiroptera</taxon>
        <taxon>Pteropodoidea</taxon>
        <taxon>Pteropodidae</taxon>
        <taxon>Rousettinae</taxon>
        <taxon>Rousettus</taxon>
    </lineage>
</organism>
<dbReference type="SUPFAM" id="SSF140864">
    <property type="entry name" value="TROVE domain-like"/>
    <property type="match status" value="1"/>
</dbReference>
<dbReference type="Pfam" id="PF05731">
    <property type="entry name" value="TROVE"/>
    <property type="match status" value="1"/>
</dbReference>
<evidence type="ECO:0000259" key="2">
    <source>
        <dbReference type="PROSITE" id="PS50988"/>
    </source>
</evidence>
<keyword evidence="4" id="KW-1185">Reference proteome</keyword>
<evidence type="ECO:0000313" key="3">
    <source>
        <dbReference type="EMBL" id="KAF6487827.1"/>
    </source>
</evidence>
<dbReference type="GO" id="GO:0070034">
    <property type="term" value="F:telomerase RNA binding"/>
    <property type="evidence" value="ECO:0007669"/>
    <property type="project" value="TreeGrafter"/>
</dbReference>
<comment type="caution">
    <text evidence="3">The sequence shown here is derived from an EMBL/GenBank/DDBJ whole genome shotgun (WGS) entry which is preliminary data.</text>
</comment>
<dbReference type="GO" id="GO:0005697">
    <property type="term" value="C:telomerase holoenzyme complex"/>
    <property type="evidence" value="ECO:0007669"/>
    <property type="project" value="TreeGrafter"/>
</dbReference>
<proteinExistence type="predicted"/>
<reference evidence="3 4" key="1">
    <citation type="journal article" date="2020" name="Nature">
        <title>Six reference-quality genomes reveal evolution of bat adaptations.</title>
        <authorList>
            <person name="Jebb D."/>
            <person name="Huang Z."/>
            <person name="Pippel M."/>
            <person name="Hughes G.M."/>
            <person name="Lavrichenko K."/>
            <person name="Devanna P."/>
            <person name="Winkler S."/>
            <person name="Jermiin L.S."/>
            <person name="Skirmuntt E.C."/>
            <person name="Katzourakis A."/>
            <person name="Burkitt-Gray L."/>
            <person name="Ray D.A."/>
            <person name="Sullivan K.A.M."/>
            <person name="Roscito J.G."/>
            <person name="Kirilenko B.M."/>
            <person name="Davalos L.M."/>
            <person name="Corthals A.P."/>
            <person name="Power M.L."/>
            <person name="Jones G."/>
            <person name="Ransome R.D."/>
            <person name="Dechmann D.K.N."/>
            <person name="Locatelli A.G."/>
            <person name="Puechmaille S.J."/>
            <person name="Fedrigo O."/>
            <person name="Jarvis E.D."/>
            <person name="Hiller M."/>
            <person name="Vernes S.C."/>
            <person name="Myers E.W."/>
            <person name="Teeling E.C."/>
        </authorList>
    </citation>
    <scope>NUCLEOTIDE SEQUENCE [LARGE SCALE GENOMIC DNA]</scope>
    <source>
        <strain evidence="3">MRouAeg1</strain>
        <tissue evidence="3">Muscle</tissue>
    </source>
</reference>
<evidence type="ECO:0000313" key="4">
    <source>
        <dbReference type="Proteomes" id="UP000593571"/>
    </source>
</evidence>
<feature type="domain" description="TROVE" evidence="2">
    <location>
        <begin position="19"/>
        <end position="204"/>
    </location>
</feature>
<sequence>MPCYSLSLEEEEEVEELALMLTPGDSESHLEPTDQALQENKMALMSLLCSTVASNVKMNIAADTTKASLLEVCSKLAPLEPEFILKASLYARQQLNVRDVANEVLAIAAFLPVCRPHLRRYFCAIVQLPSDWIQVAEIYQSLAEGEKNKLVPLPACLRAAMTDKFAQFDEYQLAKYNSRKHRAKRRPCRPLHPPVSPCLNPGHS</sequence>
<accession>A0A7J8IT84</accession>
<dbReference type="PANTHER" id="PTHR44791">
    <property type="entry name" value="TELOMERASE PROTEIN COMPONENT 1 TEP1"/>
    <property type="match status" value="1"/>
</dbReference>
<dbReference type="PROSITE" id="PS50988">
    <property type="entry name" value="TROVE"/>
    <property type="match status" value="1"/>
</dbReference>
<gene>
    <name evidence="3" type="ORF">HJG63_019068</name>
</gene>
<protein>
    <submittedName>
        <fullName evidence="3">Telomerase associated protein 1</fullName>
    </submittedName>
</protein>
<dbReference type="InterPro" id="IPR037214">
    <property type="entry name" value="TROVE_dom_sf"/>
</dbReference>
<dbReference type="GO" id="GO:0000722">
    <property type="term" value="P:telomere maintenance via recombination"/>
    <property type="evidence" value="ECO:0007669"/>
    <property type="project" value="TreeGrafter"/>
</dbReference>
<dbReference type="InterPro" id="IPR052652">
    <property type="entry name" value="Telomerase_Complex_Comp"/>
</dbReference>
<dbReference type="PANTHER" id="PTHR44791:SF1">
    <property type="entry name" value="TELOMERASE PROTEIN COMPONENT 1"/>
    <property type="match status" value="1"/>
</dbReference>
<feature type="region of interest" description="Disordered" evidence="1">
    <location>
        <begin position="182"/>
        <end position="204"/>
    </location>
</feature>
<dbReference type="EMBL" id="JACASE010000003">
    <property type="protein sequence ID" value="KAF6487827.1"/>
    <property type="molecule type" value="Genomic_DNA"/>
</dbReference>
<evidence type="ECO:0000256" key="1">
    <source>
        <dbReference type="SAM" id="MobiDB-lite"/>
    </source>
</evidence>
<dbReference type="InterPro" id="IPR008858">
    <property type="entry name" value="TROVE_dom"/>
</dbReference>
<name>A0A7J8IT84_ROUAE</name>
<dbReference type="GO" id="GO:0003720">
    <property type="term" value="F:telomerase activity"/>
    <property type="evidence" value="ECO:0007669"/>
    <property type="project" value="TreeGrafter"/>
</dbReference>
<dbReference type="Proteomes" id="UP000593571">
    <property type="component" value="Unassembled WGS sequence"/>
</dbReference>